<dbReference type="Proteomes" id="UP000308054">
    <property type="component" value="Unassembled WGS sequence"/>
</dbReference>
<dbReference type="Pfam" id="PF09608">
    <property type="entry name" value="Alph_Pro_TM"/>
    <property type="match status" value="1"/>
</dbReference>
<evidence type="ECO:0000313" key="3">
    <source>
        <dbReference type="EMBL" id="TGY88258.1"/>
    </source>
</evidence>
<keyword evidence="4" id="KW-1185">Reference proteome</keyword>
<dbReference type="OrthoDB" id="9815212at2"/>
<evidence type="ECO:0000256" key="2">
    <source>
        <dbReference type="SAM" id="SignalP"/>
    </source>
</evidence>
<dbReference type="EMBL" id="SRXW01000003">
    <property type="protein sequence ID" value="TGY88258.1"/>
    <property type="molecule type" value="Genomic_DNA"/>
</dbReference>
<dbReference type="AlphaFoldDB" id="A0A4S2GZ47"/>
<reference evidence="3 4" key="1">
    <citation type="journal article" date="2017" name="Int. J. Syst. Evol. Microbiol.">
        <title>Marinicauda algicola sp. nov., isolated from a marine red alga Rhodosorus marinus.</title>
        <authorList>
            <person name="Jeong S.E."/>
            <person name="Jeon S.H."/>
            <person name="Chun B.H."/>
            <person name="Kim D.W."/>
            <person name="Jeon C.O."/>
        </authorList>
    </citation>
    <scope>NUCLEOTIDE SEQUENCE [LARGE SCALE GENOMIC DNA]</scope>
    <source>
        <strain evidence="3 4">JCM 31718</strain>
    </source>
</reference>
<accession>A0A4S2GZ47</accession>
<proteinExistence type="predicted"/>
<comment type="caution">
    <text evidence="3">The sequence shown here is derived from an EMBL/GenBank/DDBJ whole genome shotgun (WGS) entry which is preliminary data.</text>
</comment>
<dbReference type="InterPro" id="IPR019088">
    <property type="entry name" value="CHP02186-rel_TM"/>
</dbReference>
<gene>
    <name evidence="3" type="ORF">E5163_10555</name>
</gene>
<keyword evidence="2" id="KW-0732">Signal</keyword>
<dbReference type="RefSeq" id="WP_135996103.1">
    <property type="nucleotide sequence ID" value="NZ_CP071057.1"/>
</dbReference>
<sequence length="270" mass="29493">MRAALALLAIALAAAPSWAVPPEGTPPEADIVAALTEETVQIRSNFAGAELILYGAVRGFTEGDDIAVVVRGPERDLRVMQKVRTLGIWINRAPIRFEAVPGYYAVASTDPLSEFATFSALRRNAIGTEHVRLSAPETERLETRFGVADVRVYALGAEIVDYREAIVRLKAQDGLYYQAPDGVEVLEGGLFRAQVRLPPRTPVGTYQADVYLFRGGEPIATRRTVLRVEKAGLERAVFEMAHESPLAYGLVAVIMAVVAGWSAAEIFRRR</sequence>
<keyword evidence="1" id="KW-0472">Membrane</keyword>
<name>A0A4S2GZ47_9PROT</name>
<feature type="chain" id="PRO_5020186195" description="TIGR02186 family protein" evidence="2">
    <location>
        <begin position="20"/>
        <end position="270"/>
    </location>
</feature>
<keyword evidence="1" id="KW-1133">Transmembrane helix</keyword>
<evidence type="ECO:0008006" key="5">
    <source>
        <dbReference type="Google" id="ProtNLM"/>
    </source>
</evidence>
<feature type="signal peptide" evidence="2">
    <location>
        <begin position="1"/>
        <end position="19"/>
    </location>
</feature>
<organism evidence="3 4">
    <name type="scientific">Marinicauda algicola</name>
    <dbReference type="NCBI Taxonomy" id="2029849"/>
    <lineage>
        <taxon>Bacteria</taxon>
        <taxon>Pseudomonadati</taxon>
        <taxon>Pseudomonadota</taxon>
        <taxon>Alphaproteobacteria</taxon>
        <taxon>Maricaulales</taxon>
        <taxon>Maricaulaceae</taxon>
        <taxon>Marinicauda</taxon>
    </lineage>
</organism>
<evidence type="ECO:0000313" key="4">
    <source>
        <dbReference type="Proteomes" id="UP000308054"/>
    </source>
</evidence>
<keyword evidence="1" id="KW-0812">Transmembrane</keyword>
<feature type="transmembrane region" description="Helical" evidence="1">
    <location>
        <begin position="246"/>
        <end position="267"/>
    </location>
</feature>
<evidence type="ECO:0000256" key="1">
    <source>
        <dbReference type="SAM" id="Phobius"/>
    </source>
</evidence>
<protein>
    <recommendedName>
        <fullName evidence="5">TIGR02186 family protein</fullName>
    </recommendedName>
</protein>